<evidence type="ECO:0000313" key="4">
    <source>
        <dbReference type="Proteomes" id="UP000248917"/>
    </source>
</evidence>
<evidence type="ECO:0000313" key="3">
    <source>
        <dbReference type="EMBL" id="PZV81483.1"/>
    </source>
</evidence>
<evidence type="ECO:0000259" key="2">
    <source>
        <dbReference type="Pfam" id="PF13579"/>
    </source>
</evidence>
<name>A0A326RPJ0_9BACT</name>
<comment type="caution">
    <text evidence="3">The sequence shown here is derived from an EMBL/GenBank/DDBJ whole genome shotgun (WGS) entry which is preliminary data.</text>
</comment>
<keyword evidence="4" id="KW-1185">Reference proteome</keyword>
<dbReference type="Pfam" id="PF13579">
    <property type="entry name" value="Glyco_trans_4_4"/>
    <property type="match status" value="1"/>
</dbReference>
<protein>
    <recommendedName>
        <fullName evidence="5">Glycosyltransferase involved in cell wall biosynthesis</fullName>
    </recommendedName>
</protein>
<dbReference type="InterPro" id="IPR028098">
    <property type="entry name" value="Glyco_trans_4-like_N"/>
</dbReference>
<dbReference type="OrthoDB" id="9811902at2"/>
<dbReference type="Proteomes" id="UP000248917">
    <property type="component" value="Unassembled WGS sequence"/>
</dbReference>
<feature type="domain" description="Glycosyl transferase family 1" evidence="1">
    <location>
        <begin position="215"/>
        <end position="376"/>
    </location>
</feature>
<dbReference type="AlphaFoldDB" id="A0A326RPJ0"/>
<feature type="domain" description="Glycosyltransferase subfamily 4-like N-terminal" evidence="2">
    <location>
        <begin position="18"/>
        <end position="199"/>
    </location>
</feature>
<dbReference type="CDD" id="cd03794">
    <property type="entry name" value="GT4_WbuB-like"/>
    <property type="match status" value="1"/>
</dbReference>
<dbReference type="PANTHER" id="PTHR45947">
    <property type="entry name" value="SULFOQUINOVOSYL TRANSFERASE SQD2"/>
    <property type="match status" value="1"/>
</dbReference>
<evidence type="ECO:0008006" key="5">
    <source>
        <dbReference type="Google" id="ProtNLM"/>
    </source>
</evidence>
<dbReference type="SUPFAM" id="SSF53756">
    <property type="entry name" value="UDP-Glycosyltransferase/glycogen phosphorylase"/>
    <property type="match status" value="1"/>
</dbReference>
<reference evidence="3 4" key="1">
    <citation type="submission" date="2018-06" db="EMBL/GenBank/DDBJ databases">
        <title>Genomic Encyclopedia of Archaeal and Bacterial Type Strains, Phase II (KMG-II): from individual species to whole genera.</title>
        <authorList>
            <person name="Goeker M."/>
        </authorList>
    </citation>
    <scope>NUCLEOTIDE SEQUENCE [LARGE SCALE GENOMIC DNA]</scope>
    <source>
        <strain evidence="3 4">T4</strain>
    </source>
</reference>
<dbReference type="Pfam" id="PF00534">
    <property type="entry name" value="Glycos_transf_1"/>
    <property type="match status" value="1"/>
</dbReference>
<dbReference type="InterPro" id="IPR050194">
    <property type="entry name" value="Glycosyltransferase_grp1"/>
</dbReference>
<dbReference type="InterPro" id="IPR001296">
    <property type="entry name" value="Glyco_trans_1"/>
</dbReference>
<organism evidence="3 4">
    <name type="scientific">Algoriphagus aquaeductus</name>
    <dbReference type="NCBI Taxonomy" id="475299"/>
    <lineage>
        <taxon>Bacteria</taxon>
        <taxon>Pseudomonadati</taxon>
        <taxon>Bacteroidota</taxon>
        <taxon>Cytophagia</taxon>
        <taxon>Cytophagales</taxon>
        <taxon>Cyclobacteriaceae</taxon>
        <taxon>Algoriphagus</taxon>
    </lineage>
</organism>
<accession>A0A326RPJ0</accession>
<dbReference type="RefSeq" id="WP_111393477.1">
    <property type="nucleotide sequence ID" value="NZ_QKTX01000010.1"/>
</dbReference>
<dbReference type="GO" id="GO:0016758">
    <property type="term" value="F:hexosyltransferase activity"/>
    <property type="evidence" value="ECO:0007669"/>
    <property type="project" value="TreeGrafter"/>
</dbReference>
<dbReference type="PANTHER" id="PTHR45947:SF3">
    <property type="entry name" value="SULFOQUINOVOSYL TRANSFERASE SQD2"/>
    <property type="match status" value="1"/>
</dbReference>
<evidence type="ECO:0000259" key="1">
    <source>
        <dbReference type="Pfam" id="PF00534"/>
    </source>
</evidence>
<sequence>MRILFITDNFPPEINAPANRTFEHCKEWVKLGAEVTVITCFPNFPKGEIFPGYQNKWRKVEVIDGIRVIRVWSYITANEGTVKRILDYISFGVTSFLNGLFVKTDLIIGTSPQFFSAMSAWQIGIFRSKPWVMEVRDLWPESIVAVGAMKNKKLIKFLEWIEMMMYRSADQIIVVTETFLKKIENKGINPYKIFVFKNGVDLTKYFPGPKPKLIEEKLGLKNKMIFGYIGTHGMAHGLDFILDQARKFNMTHKDIHFLFIGDGAKKDSLIEQANRDKLKNVTFLDSVGKEEVLDYLQLMDVALVNLIKSPTFLDVIPSKIFEAAAVQKPILLGLEGETKEIIEKYGAGLCFEPENSTDFIRKVLQFYDSKNNLENYKLGCKKLAYDFERKRIAKNMLEILTDF</sequence>
<dbReference type="Gene3D" id="3.40.50.2000">
    <property type="entry name" value="Glycogen Phosphorylase B"/>
    <property type="match status" value="2"/>
</dbReference>
<dbReference type="EMBL" id="QKTX01000010">
    <property type="protein sequence ID" value="PZV81483.1"/>
    <property type="molecule type" value="Genomic_DNA"/>
</dbReference>
<gene>
    <name evidence="3" type="ORF">CLV31_11014</name>
</gene>
<proteinExistence type="predicted"/>